<protein>
    <submittedName>
        <fullName evidence="4">Multidrug resistance-associated protein 5</fullName>
    </submittedName>
</protein>
<feature type="non-terminal residue" evidence="4">
    <location>
        <position position="416"/>
    </location>
</feature>
<dbReference type="EMBL" id="BQNB010017495">
    <property type="protein sequence ID" value="GJT63858.1"/>
    <property type="molecule type" value="Genomic_DNA"/>
</dbReference>
<feature type="region of interest" description="Disordered" evidence="2">
    <location>
        <begin position="114"/>
        <end position="142"/>
    </location>
</feature>
<feature type="compositionally biased region" description="Low complexity" evidence="2">
    <location>
        <begin position="191"/>
        <end position="219"/>
    </location>
</feature>
<dbReference type="PROSITE" id="PS50158">
    <property type="entry name" value="ZF_CCHC"/>
    <property type="match status" value="1"/>
</dbReference>
<keyword evidence="1" id="KW-0863">Zinc-finger</keyword>
<evidence type="ECO:0000313" key="4">
    <source>
        <dbReference type="EMBL" id="GJT63858.1"/>
    </source>
</evidence>
<keyword evidence="1" id="KW-0862">Zinc</keyword>
<feature type="compositionally biased region" description="Gly residues" evidence="2">
    <location>
        <begin position="166"/>
        <end position="180"/>
    </location>
</feature>
<dbReference type="Gene3D" id="4.10.60.10">
    <property type="entry name" value="Zinc finger, CCHC-type"/>
    <property type="match status" value="1"/>
</dbReference>
<feature type="compositionally biased region" description="Basic residues" evidence="2">
    <location>
        <begin position="334"/>
        <end position="346"/>
    </location>
</feature>
<feature type="domain" description="CCHC-type" evidence="3">
    <location>
        <begin position="356"/>
        <end position="371"/>
    </location>
</feature>
<keyword evidence="1" id="KW-0479">Metal-binding</keyword>
<dbReference type="InterPro" id="IPR036875">
    <property type="entry name" value="Znf_CCHC_sf"/>
</dbReference>
<evidence type="ECO:0000313" key="5">
    <source>
        <dbReference type="Proteomes" id="UP001151760"/>
    </source>
</evidence>
<feature type="region of interest" description="Disordered" evidence="2">
    <location>
        <begin position="166"/>
        <end position="246"/>
    </location>
</feature>
<evidence type="ECO:0000256" key="1">
    <source>
        <dbReference type="PROSITE-ProRule" id="PRU00047"/>
    </source>
</evidence>
<reference evidence="4" key="1">
    <citation type="journal article" date="2022" name="Int. J. Mol. Sci.">
        <title>Draft Genome of Tanacetum Coccineum: Genomic Comparison of Closely Related Tanacetum-Family Plants.</title>
        <authorList>
            <person name="Yamashiro T."/>
            <person name="Shiraishi A."/>
            <person name="Nakayama K."/>
            <person name="Satake H."/>
        </authorList>
    </citation>
    <scope>NUCLEOTIDE SEQUENCE</scope>
</reference>
<dbReference type="InterPro" id="IPR001878">
    <property type="entry name" value="Znf_CCHC"/>
</dbReference>
<feature type="region of interest" description="Disordered" evidence="2">
    <location>
        <begin position="72"/>
        <end position="100"/>
    </location>
</feature>
<comment type="caution">
    <text evidence="4">The sequence shown here is derived from an EMBL/GenBank/DDBJ whole genome shotgun (WGS) entry which is preliminary data.</text>
</comment>
<name>A0ABQ5FLV9_9ASTR</name>
<dbReference type="Proteomes" id="UP001151760">
    <property type="component" value="Unassembled WGS sequence"/>
</dbReference>
<dbReference type="SMART" id="SM00343">
    <property type="entry name" value="ZnF_C2HC"/>
    <property type="match status" value="2"/>
</dbReference>
<evidence type="ECO:0000256" key="2">
    <source>
        <dbReference type="SAM" id="MobiDB-lite"/>
    </source>
</evidence>
<sequence length="416" mass="45955">MKEREHVVAGRGSYQESLVFMPQRYLLINRVPDSYVPTWFETDMYFVAYHNFVKLVLGMKFWPDQSMYSTVLPPKPRKMPGRPRKKRIRSTGEGGSSTRVSKVGLQAIFSNCKKPGHNKASCKEPILEQTPKPKGVLGRHRKNQLNVNIEDADVVLRGPLMDEGAGGSIRGAGGSRGGAGWSRKGVGRSRGGASRSRGGVGRSRGVASGSRGGTSKSRGGASGSKRKVVSSAGTQKRQGKKKKGTSGFAKWQALGAVRLSLAKNVAYNVVNEKTLYSLFKSLSNMYEKPSASNKVFLIRQLVNTKMKEGASVADHVNEFNSILSRGRKQDRGQKQNRSRSKSKKRGQSMIRQDIMCWNCNQKGHFQNQCSKPVTSRDKEVNMAAGDYDDALVCCVENMIDDRIMDSDASFVIFRIF</sequence>
<accession>A0ABQ5FLV9</accession>
<evidence type="ECO:0000259" key="3">
    <source>
        <dbReference type="PROSITE" id="PS50158"/>
    </source>
</evidence>
<dbReference type="Pfam" id="PF14223">
    <property type="entry name" value="Retrotran_gag_2"/>
    <property type="match status" value="1"/>
</dbReference>
<organism evidence="4 5">
    <name type="scientific">Tanacetum coccineum</name>
    <dbReference type="NCBI Taxonomy" id="301880"/>
    <lineage>
        <taxon>Eukaryota</taxon>
        <taxon>Viridiplantae</taxon>
        <taxon>Streptophyta</taxon>
        <taxon>Embryophyta</taxon>
        <taxon>Tracheophyta</taxon>
        <taxon>Spermatophyta</taxon>
        <taxon>Magnoliopsida</taxon>
        <taxon>eudicotyledons</taxon>
        <taxon>Gunneridae</taxon>
        <taxon>Pentapetalae</taxon>
        <taxon>asterids</taxon>
        <taxon>campanulids</taxon>
        <taxon>Asterales</taxon>
        <taxon>Asteraceae</taxon>
        <taxon>Asteroideae</taxon>
        <taxon>Anthemideae</taxon>
        <taxon>Anthemidinae</taxon>
        <taxon>Tanacetum</taxon>
    </lineage>
</organism>
<reference evidence="4" key="2">
    <citation type="submission" date="2022-01" db="EMBL/GenBank/DDBJ databases">
        <authorList>
            <person name="Yamashiro T."/>
            <person name="Shiraishi A."/>
            <person name="Satake H."/>
            <person name="Nakayama K."/>
        </authorList>
    </citation>
    <scope>NUCLEOTIDE SEQUENCE</scope>
</reference>
<gene>
    <name evidence="4" type="ORF">Tco_1015338</name>
</gene>
<keyword evidence="5" id="KW-1185">Reference proteome</keyword>
<dbReference type="SUPFAM" id="SSF57756">
    <property type="entry name" value="Retrovirus zinc finger-like domains"/>
    <property type="match status" value="1"/>
</dbReference>
<feature type="compositionally biased region" description="Basic residues" evidence="2">
    <location>
        <begin position="75"/>
        <end position="89"/>
    </location>
</feature>
<proteinExistence type="predicted"/>
<feature type="region of interest" description="Disordered" evidence="2">
    <location>
        <begin position="323"/>
        <end position="348"/>
    </location>
</feature>